<comment type="caution">
    <text evidence="1">The sequence shown here is derived from an EMBL/GenBank/DDBJ whole genome shotgun (WGS) entry which is preliminary data.</text>
</comment>
<gene>
    <name evidence="1" type="ORF">GTP90_00690</name>
</gene>
<accession>A0A845GG43</accession>
<dbReference type="Proteomes" id="UP000447355">
    <property type="component" value="Unassembled WGS sequence"/>
</dbReference>
<dbReference type="EMBL" id="WWCX01000001">
    <property type="protein sequence ID" value="MYM92372.1"/>
    <property type="molecule type" value="Genomic_DNA"/>
</dbReference>
<proteinExistence type="predicted"/>
<name>A0A845GG43_9BURK</name>
<dbReference type="AlphaFoldDB" id="A0A845GG43"/>
<protein>
    <submittedName>
        <fullName evidence="1">Uncharacterized protein</fullName>
    </submittedName>
</protein>
<sequence>MQGVRWLRREGFTVVAKELQGVGYSEPADMIGFRASCSVLLRPVDGREEFEREMQSPRAQAGTIGLYRLFICPPGVIQTHELPFGWGLLYATERSIEEVVRPPGNIWPGPGTKIPAVMRFQHQPDPQAERQVLFALCRKMAAGENVE</sequence>
<organism evidence="1 2">
    <name type="scientific">Duganella vulcania</name>
    <dbReference type="NCBI Taxonomy" id="2692166"/>
    <lineage>
        <taxon>Bacteria</taxon>
        <taxon>Pseudomonadati</taxon>
        <taxon>Pseudomonadota</taxon>
        <taxon>Betaproteobacteria</taxon>
        <taxon>Burkholderiales</taxon>
        <taxon>Oxalobacteraceae</taxon>
        <taxon>Telluria group</taxon>
        <taxon>Duganella</taxon>
    </lineage>
</organism>
<evidence type="ECO:0000313" key="1">
    <source>
        <dbReference type="EMBL" id="MYM92372.1"/>
    </source>
</evidence>
<reference evidence="1" key="1">
    <citation type="submission" date="2019-12" db="EMBL/GenBank/DDBJ databases">
        <title>Novel species isolated from a subtropical stream in China.</title>
        <authorList>
            <person name="Lu H."/>
        </authorList>
    </citation>
    <scope>NUCLEOTIDE SEQUENCE [LARGE SCALE GENOMIC DNA]</scope>
    <source>
        <strain evidence="1">FT81W</strain>
    </source>
</reference>
<evidence type="ECO:0000313" key="2">
    <source>
        <dbReference type="Proteomes" id="UP000447355"/>
    </source>
</evidence>